<protein>
    <recommendedName>
        <fullName evidence="3">Lipocalin-like domain-containing protein</fullName>
    </recommendedName>
</protein>
<accession>A0ABV8QPK7</accession>
<dbReference type="EMBL" id="JBHSCZ010000001">
    <property type="protein sequence ID" value="MFC4261328.1"/>
    <property type="molecule type" value="Genomic_DNA"/>
</dbReference>
<proteinExistence type="predicted"/>
<evidence type="ECO:0000313" key="1">
    <source>
        <dbReference type="EMBL" id="MFC4261328.1"/>
    </source>
</evidence>
<evidence type="ECO:0000313" key="2">
    <source>
        <dbReference type="Proteomes" id="UP001595907"/>
    </source>
</evidence>
<organism evidence="1 2">
    <name type="scientific">Ferruginibacter yonginensis</name>
    <dbReference type="NCBI Taxonomy" id="1310416"/>
    <lineage>
        <taxon>Bacteria</taxon>
        <taxon>Pseudomonadati</taxon>
        <taxon>Bacteroidota</taxon>
        <taxon>Chitinophagia</taxon>
        <taxon>Chitinophagales</taxon>
        <taxon>Chitinophagaceae</taxon>
        <taxon>Ferruginibacter</taxon>
    </lineage>
</organism>
<evidence type="ECO:0008006" key="3">
    <source>
        <dbReference type="Google" id="ProtNLM"/>
    </source>
</evidence>
<dbReference type="Proteomes" id="UP001595907">
    <property type="component" value="Unassembled WGS sequence"/>
</dbReference>
<dbReference type="RefSeq" id="WP_379705466.1">
    <property type="nucleotide sequence ID" value="NZ_JBHSCZ010000001.1"/>
</dbReference>
<sequence length="273" mass="30940">MKFLQLMLISCLICFNTSAQKNNLIGTWSGKIYDEYDLIWDVKVVISGSSSAEIYLYDEAKSKYISYLSDPRFNGQKRSVSFQSQENFGTLTLSYESSVTGKGQSVYNMIYDDKEAALSCLWSNNSVPFNETSKSIGVGYLYNSTTKFYYSGTNLVVGGQSYSYIKISEIKRTEKSTVITFKVDNTTSKNIVGTFHEPGHKTAFYITDENRSTKYKLIGSDLSLPYQIDVAPNKTKYISLIFEPIPTKMTLINVFEGGEGENLWKFFDVRLKD</sequence>
<name>A0ABV8QPK7_9BACT</name>
<comment type="caution">
    <text evidence="1">The sequence shown here is derived from an EMBL/GenBank/DDBJ whole genome shotgun (WGS) entry which is preliminary data.</text>
</comment>
<keyword evidence="2" id="KW-1185">Reference proteome</keyword>
<reference evidence="2" key="1">
    <citation type="journal article" date="2019" name="Int. J. Syst. Evol. Microbiol.">
        <title>The Global Catalogue of Microorganisms (GCM) 10K type strain sequencing project: providing services to taxonomists for standard genome sequencing and annotation.</title>
        <authorList>
            <consortium name="The Broad Institute Genomics Platform"/>
            <consortium name="The Broad Institute Genome Sequencing Center for Infectious Disease"/>
            <person name="Wu L."/>
            <person name="Ma J."/>
        </authorList>
    </citation>
    <scope>NUCLEOTIDE SEQUENCE [LARGE SCALE GENOMIC DNA]</scope>
    <source>
        <strain evidence="2">CECT 8289</strain>
    </source>
</reference>
<gene>
    <name evidence="1" type="ORF">ACFOWM_00430</name>
</gene>